<dbReference type="RefSeq" id="WP_209527149.1">
    <property type="nucleotide sequence ID" value="NZ_JAEEGA010000005.1"/>
</dbReference>
<dbReference type="EMBL" id="JAEEGA010000005">
    <property type="protein sequence ID" value="MBP1041325.1"/>
    <property type="molecule type" value="Genomic_DNA"/>
</dbReference>
<sequence length="182" mass="20512">MAKTIKESAELLGISTQAIYKRIKNMDDSQLATFLTTDENGVRMLTDEGLEFIGGDRKESVLTANGESQESEEKSLSKEGQMVTWLQEEISKLNDELKIERENSRELTRKLIKITENQQALLGHNMGMKQVDNQVAIHSVDETTEEVVEEASPAEEVATTATEELPIKDEETKGFFSRLFKK</sequence>
<evidence type="ECO:0008006" key="4">
    <source>
        <dbReference type="Google" id="ProtNLM"/>
    </source>
</evidence>
<comment type="caution">
    <text evidence="2">The sequence shown here is derived from an EMBL/GenBank/DDBJ whole genome shotgun (WGS) entry which is preliminary data.</text>
</comment>
<gene>
    <name evidence="2" type="ORF">I6N95_09925</name>
</gene>
<dbReference type="AlphaFoldDB" id="A0A940SUH5"/>
<keyword evidence="3" id="KW-1185">Reference proteome</keyword>
<proteinExistence type="predicted"/>
<reference evidence="2" key="1">
    <citation type="submission" date="2020-12" db="EMBL/GenBank/DDBJ databases">
        <title>Vagococcus allomyrinae sp. nov. and Enterococcus lavae sp. nov., isolated from the larvae of Allomyrina dichotoma.</title>
        <authorList>
            <person name="Lee S.D."/>
        </authorList>
    </citation>
    <scope>NUCLEOTIDE SEQUENCE</scope>
    <source>
        <strain evidence="2">BWB3-3</strain>
    </source>
</reference>
<feature type="coiled-coil region" evidence="1">
    <location>
        <begin position="83"/>
        <end position="110"/>
    </location>
</feature>
<name>A0A940SUH5_9ENTE</name>
<evidence type="ECO:0000313" key="3">
    <source>
        <dbReference type="Proteomes" id="UP000674938"/>
    </source>
</evidence>
<protein>
    <recommendedName>
        <fullName evidence="4">DUF536 domain-containing protein</fullName>
    </recommendedName>
</protein>
<evidence type="ECO:0000313" key="2">
    <source>
        <dbReference type="EMBL" id="MBP1041325.1"/>
    </source>
</evidence>
<accession>A0A940SUH5</accession>
<evidence type="ECO:0000256" key="1">
    <source>
        <dbReference type="SAM" id="Coils"/>
    </source>
</evidence>
<dbReference type="Proteomes" id="UP000674938">
    <property type="component" value="Unassembled WGS sequence"/>
</dbReference>
<keyword evidence="1" id="KW-0175">Coiled coil</keyword>
<organism evidence="2 3">
    <name type="scientific">Vagococcus allomyrinae</name>
    <dbReference type="NCBI Taxonomy" id="2794353"/>
    <lineage>
        <taxon>Bacteria</taxon>
        <taxon>Bacillati</taxon>
        <taxon>Bacillota</taxon>
        <taxon>Bacilli</taxon>
        <taxon>Lactobacillales</taxon>
        <taxon>Enterococcaceae</taxon>
        <taxon>Vagococcus</taxon>
    </lineage>
</organism>